<proteinExistence type="predicted"/>
<organism evidence="1 2">
    <name type="scientific">Schistosoma margrebowiei</name>
    <dbReference type="NCBI Taxonomy" id="48269"/>
    <lineage>
        <taxon>Eukaryota</taxon>
        <taxon>Metazoa</taxon>
        <taxon>Spiralia</taxon>
        <taxon>Lophotrochozoa</taxon>
        <taxon>Platyhelminthes</taxon>
        <taxon>Trematoda</taxon>
        <taxon>Digenea</taxon>
        <taxon>Strigeidida</taxon>
        <taxon>Schistosomatoidea</taxon>
        <taxon>Schistosomatidae</taxon>
        <taxon>Schistosoma</taxon>
    </lineage>
</organism>
<keyword evidence="2" id="KW-1185">Reference proteome</keyword>
<gene>
    <name evidence="1" type="ORF">SMRZ_LOCUS22356</name>
</gene>
<protein>
    <submittedName>
        <fullName evidence="1">Uncharacterized protein</fullName>
    </submittedName>
</protein>
<sequence length="45" mass="5353">MVKRSIRTDKRKYVEDLAMTAEKTTRDNCMTNRNSLEFTVNQNDK</sequence>
<evidence type="ECO:0000313" key="2">
    <source>
        <dbReference type="Proteomes" id="UP000277204"/>
    </source>
</evidence>
<evidence type="ECO:0000313" key="1">
    <source>
        <dbReference type="EMBL" id="VDP43003.1"/>
    </source>
</evidence>
<dbReference type="Proteomes" id="UP000277204">
    <property type="component" value="Unassembled WGS sequence"/>
</dbReference>
<reference evidence="1 2" key="1">
    <citation type="submission" date="2018-11" db="EMBL/GenBank/DDBJ databases">
        <authorList>
            <consortium name="Pathogen Informatics"/>
        </authorList>
    </citation>
    <scope>NUCLEOTIDE SEQUENCE [LARGE SCALE GENOMIC DNA]</scope>
    <source>
        <strain evidence="1 2">Zambia</strain>
    </source>
</reference>
<name>A0A3P8H9A8_9TREM</name>
<accession>A0A3P8H9A8</accession>
<dbReference type="EMBL" id="UZAI01019122">
    <property type="protein sequence ID" value="VDP43003.1"/>
    <property type="molecule type" value="Genomic_DNA"/>
</dbReference>
<dbReference type="AlphaFoldDB" id="A0A3P8H9A8"/>